<protein>
    <recommendedName>
        <fullName evidence="2">Fibrinogen C-terminal domain-containing protein</fullName>
    </recommendedName>
</protein>
<dbReference type="InterPro" id="IPR002181">
    <property type="entry name" value="Fibrinogen_a/b/g_C_dom"/>
</dbReference>
<dbReference type="InterPro" id="IPR020837">
    <property type="entry name" value="Fibrinogen_CS"/>
</dbReference>
<dbReference type="Proteomes" id="UP000075883">
    <property type="component" value="Unassembled WGS sequence"/>
</dbReference>
<dbReference type="EMBL" id="AXCM01001833">
    <property type="status" value="NOT_ANNOTATED_CDS"/>
    <property type="molecule type" value="Genomic_DNA"/>
</dbReference>
<feature type="domain" description="Fibrinogen C-terminal" evidence="2">
    <location>
        <begin position="1"/>
        <end position="180"/>
    </location>
</feature>
<accession>A0A182MLA8</accession>
<evidence type="ECO:0000313" key="3">
    <source>
        <dbReference type="EnsemblMetazoa" id="ACUA021018-PA"/>
    </source>
</evidence>
<sequence>MLCDLTSCSETNKTGQYRLKLSANVSFDVLCDAEFDKGGWVVIQHRFNGSEDFYRNWTEYESGFGALNAEFWLGNEKIHLLTAEKPREIAFVMEDFENNKGIARYASFKIGNKTEKYKLKSVGTFSGNAGDSFSRNVGSMFSTHDSDNDSSSSHCAMLYAGGWWYDNCHLANLNGVYMKGTTTAPDIDFQGRVTQQSSHGGQPQVRTRTQLYGPFRFVRDKGRRELAVM</sequence>
<dbReference type="SUPFAM" id="SSF56496">
    <property type="entry name" value="Fibrinogen C-terminal domain-like"/>
    <property type="match status" value="1"/>
</dbReference>
<keyword evidence="1" id="KW-1015">Disulfide bond</keyword>
<dbReference type="PANTHER" id="PTHR19143:SF327">
    <property type="entry name" value="FI21813P1-RELATED"/>
    <property type="match status" value="1"/>
</dbReference>
<reference evidence="4" key="1">
    <citation type="submission" date="2013-09" db="EMBL/GenBank/DDBJ databases">
        <title>The Genome Sequence of Anopheles culicifacies species A.</title>
        <authorList>
            <consortium name="The Broad Institute Genomics Platform"/>
            <person name="Neafsey D.E."/>
            <person name="Besansky N."/>
            <person name="Howell P."/>
            <person name="Walton C."/>
            <person name="Young S.K."/>
            <person name="Zeng Q."/>
            <person name="Gargeya S."/>
            <person name="Fitzgerald M."/>
            <person name="Haas B."/>
            <person name="Abouelleil A."/>
            <person name="Allen A.W."/>
            <person name="Alvarado L."/>
            <person name="Arachchi H.M."/>
            <person name="Berlin A.M."/>
            <person name="Chapman S.B."/>
            <person name="Gainer-Dewar J."/>
            <person name="Goldberg J."/>
            <person name="Griggs A."/>
            <person name="Gujja S."/>
            <person name="Hansen M."/>
            <person name="Howarth C."/>
            <person name="Imamovic A."/>
            <person name="Ireland A."/>
            <person name="Larimer J."/>
            <person name="McCowan C."/>
            <person name="Murphy C."/>
            <person name="Pearson M."/>
            <person name="Poon T.W."/>
            <person name="Priest M."/>
            <person name="Roberts A."/>
            <person name="Saif S."/>
            <person name="Shea T."/>
            <person name="Sisk P."/>
            <person name="Sykes S."/>
            <person name="Wortman J."/>
            <person name="Nusbaum C."/>
            <person name="Birren B."/>
        </authorList>
    </citation>
    <scope>NUCLEOTIDE SEQUENCE [LARGE SCALE GENOMIC DNA]</scope>
    <source>
        <strain evidence="4">A-37</strain>
    </source>
</reference>
<keyword evidence="4" id="KW-1185">Reference proteome</keyword>
<dbReference type="VEuPathDB" id="VectorBase:ACUA021018"/>
<dbReference type="InterPro" id="IPR014716">
    <property type="entry name" value="Fibrinogen_a/b/g_C_1"/>
</dbReference>
<reference evidence="3" key="2">
    <citation type="submission" date="2020-05" db="UniProtKB">
        <authorList>
            <consortium name="EnsemblMetazoa"/>
        </authorList>
    </citation>
    <scope>IDENTIFICATION</scope>
    <source>
        <strain evidence="3">A-37</strain>
    </source>
</reference>
<evidence type="ECO:0000259" key="2">
    <source>
        <dbReference type="PROSITE" id="PS51406"/>
    </source>
</evidence>
<name>A0A182MLA8_9DIPT</name>
<dbReference type="CDD" id="cd00087">
    <property type="entry name" value="FReD"/>
    <property type="match status" value="1"/>
</dbReference>
<organism evidence="3 4">
    <name type="scientific">Anopheles culicifacies</name>
    <dbReference type="NCBI Taxonomy" id="139723"/>
    <lineage>
        <taxon>Eukaryota</taxon>
        <taxon>Metazoa</taxon>
        <taxon>Ecdysozoa</taxon>
        <taxon>Arthropoda</taxon>
        <taxon>Hexapoda</taxon>
        <taxon>Insecta</taxon>
        <taxon>Pterygota</taxon>
        <taxon>Neoptera</taxon>
        <taxon>Endopterygota</taxon>
        <taxon>Diptera</taxon>
        <taxon>Nematocera</taxon>
        <taxon>Culicoidea</taxon>
        <taxon>Culicidae</taxon>
        <taxon>Anophelinae</taxon>
        <taxon>Anopheles</taxon>
        <taxon>culicifacies species complex</taxon>
    </lineage>
</organism>
<dbReference type="InterPro" id="IPR050373">
    <property type="entry name" value="Fibrinogen_C-term_domain"/>
</dbReference>
<dbReference type="Gene3D" id="3.90.215.10">
    <property type="entry name" value="Gamma Fibrinogen, chain A, domain 1"/>
    <property type="match status" value="1"/>
</dbReference>
<dbReference type="PANTHER" id="PTHR19143">
    <property type="entry name" value="FIBRINOGEN/TENASCIN/ANGIOPOEITIN"/>
    <property type="match status" value="1"/>
</dbReference>
<dbReference type="PROSITE" id="PS51406">
    <property type="entry name" value="FIBRINOGEN_C_2"/>
    <property type="match status" value="1"/>
</dbReference>
<dbReference type="PROSITE" id="PS00514">
    <property type="entry name" value="FIBRINOGEN_C_1"/>
    <property type="match status" value="1"/>
</dbReference>
<evidence type="ECO:0000256" key="1">
    <source>
        <dbReference type="ARBA" id="ARBA00023157"/>
    </source>
</evidence>
<proteinExistence type="predicted"/>
<dbReference type="InterPro" id="IPR036056">
    <property type="entry name" value="Fibrinogen-like_C"/>
</dbReference>
<dbReference type="GO" id="GO:0005615">
    <property type="term" value="C:extracellular space"/>
    <property type="evidence" value="ECO:0007669"/>
    <property type="project" value="TreeGrafter"/>
</dbReference>
<dbReference type="STRING" id="139723.A0A182MLA8"/>
<evidence type="ECO:0000313" key="4">
    <source>
        <dbReference type="Proteomes" id="UP000075883"/>
    </source>
</evidence>
<dbReference type="AlphaFoldDB" id="A0A182MLA8"/>
<dbReference type="SMART" id="SM00186">
    <property type="entry name" value="FBG"/>
    <property type="match status" value="1"/>
</dbReference>
<dbReference type="EnsemblMetazoa" id="ACUA021018-RA">
    <property type="protein sequence ID" value="ACUA021018-PA"/>
    <property type="gene ID" value="ACUA021018"/>
</dbReference>
<dbReference type="Pfam" id="PF00147">
    <property type="entry name" value="Fibrinogen_C"/>
    <property type="match status" value="1"/>
</dbReference>